<dbReference type="GO" id="GO:0005829">
    <property type="term" value="C:cytosol"/>
    <property type="evidence" value="ECO:0007669"/>
    <property type="project" value="TreeGrafter"/>
</dbReference>
<dbReference type="EMBL" id="FOCM01000003">
    <property type="protein sequence ID" value="SEN24677.1"/>
    <property type="molecule type" value="Genomic_DNA"/>
</dbReference>
<sequence>MTYPNVSRETSESLEDFAEELLRWTAKINLIGRSTTADIAERHIADSIQVVKAAPAEIAKWVDLGSGGGLPVVVAAIMRKQENTQFVAVESDQRKATFLRHMATRQDLRLRVLAERIEAASQQAADIVSARALAPLHTLLGFARYHGRPDSLCLFPKGNSFQEEIERARMDFRFDVEILPSEISAGSVVLRIKDIQDV</sequence>
<dbReference type="SUPFAM" id="SSF53335">
    <property type="entry name" value="S-adenosyl-L-methionine-dependent methyltransferases"/>
    <property type="match status" value="1"/>
</dbReference>
<accession>A0A1H8F0P6</accession>
<dbReference type="PANTHER" id="PTHR31760">
    <property type="entry name" value="S-ADENOSYL-L-METHIONINE-DEPENDENT METHYLTRANSFERASES SUPERFAMILY PROTEIN"/>
    <property type="match status" value="1"/>
</dbReference>
<evidence type="ECO:0000256" key="2">
    <source>
        <dbReference type="ARBA" id="ARBA00022552"/>
    </source>
</evidence>
<comment type="caution">
    <text evidence="6">Lacks conserved residue(s) required for the propagation of feature annotation.</text>
</comment>
<comment type="subcellular location">
    <subcellularLocation>
        <location evidence="6">Cytoplasm</location>
    </subcellularLocation>
</comment>
<dbReference type="InterPro" id="IPR003682">
    <property type="entry name" value="rRNA_ssu_MeTfrase_G"/>
</dbReference>
<evidence type="ECO:0000256" key="6">
    <source>
        <dbReference type="HAMAP-Rule" id="MF_00074"/>
    </source>
</evidence>
<feature type="binding site" evidence="6">
    <location>
        <position position="131"/>
    </location>
    <ligand>
        <name>S-adenosyl-L-methionine</name>
        <dbReference type="ChEBI" id="CHEBI:59789"/>
    </ligand>
</feature>
<dbReference type="PANTHER" id="PTHR31760:SF0">
    <property type="entry name" value="S-ADENOSYL-L-METHIONINE-DEPENDENT METHYLTRANSFERASES SUPERFAMILY PROTEIN"/>
    <property type="match status" value="1"/>
</dbReference>
<dbReference type="OrthoDB" id="9808773at2"/>
<dbReference type="EC" id="2.1.1.170" evidence="6"/>
<evidence type="ECO:0000313" key="8">
    <source>
        <dbReference type="Proteomes" id="UP000199372"/>
    </source>
</evidence>
<dbReference type="Proteomes" id="UP000199372">
    <property type="component" value="Unassembled WGS sequence"/>
</dbReference>
<dbReference type="Pfam" id="PF02527">
    <property type="entry name" value="GidB"/>
    <property type="match status" value="1"/>
</dbReference>
<comment type="catalytic activity">
    <reaction evidence="6">
        <text>guanosine(527) in 16S rRNA + S-adenosyl-L-methionine = N(7)-methylguanosine(527) in 16S rRNA + S-adenosyl-L-homocysteine</text>
        <dbReference type="Rhea" id="RHEA:42732"/>
        <dbReference type="Rhea" id="RHEA-COMP:10209"/>
        <dbReference type="Rhea" id="RHEA-COMP:10210"/>
        <dbReference type="ChEBI" id="CHEBI:57856"/>
        <dbReference type="ChEBI" id="CHEBI:59789"/>
        <dbReference type="ChEBI" id="CHEBI:74269"/>
        <dbReference type="ChEBI" id="CHEBI:74480"/>
        <dbReference type="EC" id="2.1.1.170"/>
    </reaction>
</comment>
<keyword evidence="5 6" id="KW-0949">S-adenosyl-L-methionine</keyword>
<comment type="function">
    <text evidence="6">Specifically methylates the N7 position of guanine in position 527 of 16S rRNA.</text>
</comment>
<feature type="binding site" evidence="6">
    <location>
        <position position="65"/>
    </location>
    <ligand>
        <name>S-adenosyl-L-methionine</name>
        <dbReference type="ChEBI" id="CHEBI:59789"/>
    </ligand>
</feature>
<evidence type="ECO:0000256" key="1">
    <source>
        <dbReference type="ARBA" id="ARBA00022490"/>
    </source>
</evidence>
<protein>
    <recommendedName>
        <fullName evidence="6">Ribosomal RNA small subunit methyltransferase G</fullName>
        <ecNumber evidence="6">2.1.1.170</ecNumber>
    </recommendedName>
    <alternativeName>
        <fullName evidence="6">16S rRNA 7-methylguanosine methyltransferase</fullName>
        <shortName evidence="6">16S rRNA m7G methyltransferase</shortName>
    </alternativeName>
</protein>
<reference evidence="8" key="1">
    <citation type="submission" date="2016-10" db="EMBL/GenBank/DDBJ databases">
        <authorList>
            <person name="Varghese N."/>
            <person name="Submissions S."/>
        </authorList>
    </citation>
    <scope>NUCLEOTIDE SEQUENCE [LARGE SCALE GENOMIC DNA]</scope>
    <source>
        <strain evidence="8">DSM 26893</strain>
    </source>
</reference>
<evidence type="ECO:0000256" key="4">
    <source>
        <dbReference type="ARBA" id="ARBA00022679"/>
    </source>
</evidence>
<gene>
    <name evidence="6" type="primary">rsmG</name>
    <name evidence="7" type="ORF">SAMN04488011_103152</name>
</gene>
<evidence type="ECO:0000313" key="7">
    <source>
        <dbReference type="EMBL" id="SEN24677.1"/>
    </source>
</evidence>
<dbReference type="PIRSF" id="PIRSF003078">
    <property type="entry name" value="GidB"/>
    <property type="match status" value="1"/>
</dbReference>
<keyword evidence="4 6" id="KW-0808">Transferase</keyword>
<keyword evidence="1 6" id="KW-0963">Cytoplasm</keyword>
<dbReference type="NCBIfam" id="TIGR00138">
    <property type="entry name" value="rsmG_gidB"/>
    <property type="match status" value="1"/>
</dbReference>
<proteinExistence type="inferred from homology"/>
<evidence type="ECO:0000256" key="5">
    <source>
        <dbReference type="ARBA" id="ARBA00022691"/>
    </source>
</evidence>
<dbReference type="RefSeq" id="WP_091844970.1">
    <property type="nucleotide sequence ID" value="NZ_FOCM01000003.1"/>
</dbReference>
<dbReference type="GO" id="GO:0070043">
    <property type="term" value="F:rRNA (guanine-N7-)-methyltransferase activity"/>
    <property type="evidence" value="ECO:0007669"/>
    <property type="project" value="UniProtKB-UniRule"/>
</dbReference>
<dbReference type="InterPro" id="IPR029063">
    <property type="entry name" value="SAM-dependent_MTases_sf"/>
</dbReference>
<organism evidence="7 8">
    <name type="scientific">Palleronia pelagia</name>
    <dbReference type="NCBI Taxonomy" id="387096"/>
    <lineage>
        <taxon>Bacteria</taxon>
        <taxon>Pseudomonadati</taxon>
        <taxon>Pseudomonadota</taxon>
        <taxon>Alphaproteobacteria</taxon>
        <taxon>Rhodobacterales</taxon>
        <taxon>Roseobacteraceae</taxon>
        <taxon>Palleronia</taxon>
    </lineage>
</organism>
<evidence type="ECO:0000256" key="3">
    <source>
        <dbReference type="ARBA" id="ARBA00022603"/>
    </source>
</evidence>
<dbReference type="AlphaFoldDB" id="A0A1H8F0P6"/>
<keyword evidence="3 6" id="KW-0489">Methyltransferase</keyword>
<keyword evidence="2 6" id="KW-0698">rRNA processing</keyword>
<dbReference type="Gene3D" id="3.40.50.150">
    <property type="entry name" value="Vaccinia Virus protein VP39"/>
    <property type="match status" value="1"/>
</dbReference>
<keyword evidence="8" id="KW-1185">Reference proteome</keyword>
<name>A0A1H8F0P6_9RHOB</name>
<feature type="binding site" evidence="6">
    <location>
        <position position="70"/>
    </location>
    <ligand>
        <name>S-adenosyl-L-methionine</name>
        <dbReference type="ChEBI" id="CHEBI:59789"/>
    </ligand>
</feature>
<comment type="similarity">
    <text evidence="6">Belongs to the methyltransferase superfamily. RNA methyltransferase RsmG family.</text>
</comment>
<dbReference type="HAMAP" id="MF_00074">
    <property type="entry name" value="16SrRNA_methyltr_G"/>
    <property type="match status" value="1"/>
</dbReference>
<feature type="binding site" evidence="6">
    <location>
        <begin position="117"/>
        <end position="118"/>
    </location>
    <ligand>
        <name>S-adenosyl-L-methionine</name>
        <dbReference type="ChEBI" id="CHEBI:59789"/>
    </ligand>
</feature>